<dbReference type="Pfam" id="PF14111">
    <property type="entry name" value="DUF4283"/>
    <property type="match status" value="1"/>
</dbReference>
<dbReference type="PANTHER" id="PTHR33233">
    <property type="entry name" value="ENDONUCLEASE/EXONUCLEASE/PHOSPHATASE"/>
    <property type="match status" value="1"/>
</dbReference>
<dbReference type="InterPro" id="IPR025558">
    <property type="entry name" value="DUF4283"/>
</dbReference>
<reference evidence="2" key="1">
    <citation type="submission" date="2020-08" db="EMBL/GenBank/DDBJ databases">
        <title>Plant Genome Project.</title>
        <authorList>
            <person name="Zhang R.-G."/>
        </authorList>
    </citation>
    <scope>NUCLEOTIDE SEQUENCE</scope>
    <source>
        <strain evidence="2">WSP0</strain>
        <tissue evidence="2">Leaf</tissue>
    </source>
</reference>
<accession>A0AAV6K8I2</accession>
<evidence type="ECO:0000313" key="2">
    <source>
        <dbReference type="EMBL" id="KAG5548791.1"/>
    </source>
</evidence>
<dbReference type="AlphaFoldDB" id="A0AAV6K8I2"/>
<evidence type="ECO:0000259" key="1">
    <source>
        <dbReference type="Pfam" id="PF14111"/>
    </source>
</evidence>
<dbReference type="PANTHER" id="PTHR33233:SF17">
    <property type="entry name" value="DUF4283 DOMAIN-CONTAINING PROTEIN"/>
    <property type="match status" value="1"/>
</dbReference>
<dbReference type="EMBL" id="JACTNZ010000005">
    <property type="protein sequence ID" value="KAG5548791.1"/>
    <property type="molecule type" value="Genomic_DNA"/>
</dbReference>
<protein>
    <recommendedName>
        <fullName evidence="1">DUF4283 domain-containing protein</fullName>
    </recommendedName>
</protein>
<dbReference type="Proteomes" id="UP000823749">
    <property type="component" value="Chromosome 5"/>
</dbReference>
<organism evidence="2 3">
    <name type="scientific">Rhododendron griersonianum</name>
    <dbReference type="NCBI Taxonomy" id="479676"/>
    <lineage>
        <taxon>Eukaryota</taxon>
        <taxon>Viridiplantae</taxon>
        <taxon>Streptophyta</taxon>
        <taxon>Embryophyta</taxon>
        <taxon>Tracheophyta</taxon>
        <taxon>Spermatophyta</taxon>
        <taxon>Magnoliopsida</taxon>
        <taxon>eudicotyledons</taxon>
        <taxon>Gunneridae</taxon>
        <taxon>Pentapetalae</taxon>
        <taxon>asterids</taxon>
        <taxon>Ericales</taxon>
        <taxon>Ericaceae</taxon>
        <taxon>Ericoideae</taxon>
        <taxon>Rhodoreae</taxon>
        <taxon>Rhododendron</taxon>
    </lineage>
</organism>
<sequence length="545" mass="60137">MNLSTNFPTLRSSLLDRNPSSLKGARSAINVLHNKGFSSAVSGTILECGEGASVVSEPVTLVQAEVQLLRKEVEPNTQMDAVISTGALEGDSNPKPTWTEIVASKQDGPRMKLSYHPPQIKEARVVVCPPPEVVEAGISQWKDCVVGYFLDKQLPFSAVESIAFQIWKRFGIQKVMSNNQGFFFFKFSQVDGHEKVGSILPDTFDVECSNGLTATIGVKYPWKPVKCLECHVFGHSEEQCGVKAKMSKPKAEWVRKEPVVAPDVCSLPLEESLGPQGPSEVRETVVISEKSKSKQGEVCQTEAVHYSTPVKLASKVLSHSPIMRSDNSFSALDKAGEVEIDETGAVLTEEEILSLETVPTVEPNIVFFPATKRGRGKNKGGLNNPLKQKEVYYMIKLHKLGMVGVIEAKIRPENIDSTVKRCFPAHWLSVHNASLGSVARIVLGWDSQLLTMDVVHSSSQLLVAKVLTGDYRCFYVSVVYGHNSLVTRRELWMEMRFLYASIGDVPWIQLGYVRIGPVNDCEISHKVDLFGSPLSLDLIKHNTLD</sequence>
<evidence type="ECO:0000313" key="3">
    <source>
        <dbReference type="Proteomes" id="UP000823749"/>
    </source>
</evidence>
<keyword evidence="3" id="KW-1185">Reference proteome</keyword>
<gene>
    <name evidence="2" type="ORF">RHGRI_014218</name>
</gene>
<comment type="caution">
    <text evidence="2">The sequence shown here is derived from an EMBL/GenBank/DDBJ whole genome shotgun (WGS) entry which is preliminary data.</text>
</comment>
<proteinExistence type="predicted"/>
<name>A0AAV6K8I2_9ERIC</name>
<feature type="domain" description="DUF4283" evidence="1">
    <location>
        <begin position="139"/>
        <end position="196"/>
    </location>
</feature>